<organism evidence="2 3">
    <name type="scientific">Nostoc azollae (strain 0708)</name>
    <name type="common">Anabaena azollae (strain 0708)</name>
    <dbReference type="NCBI Taxonomy" id="551115"/>
    <lineage>
        <taxon>Bacteria</taxon>
        <taxon>Bacillati</taxon>
        <taxon>Cyanobacteriota</taxon>
        <taxon>Cyanophyceae</taxon>
        <taxon>Nostocales</taxon>
        <taxon>Nostocaceae</taxon>
        <taxon>Trichormus</taxon>
    </lineage>
</organism>
<feature type="transmembrane region" description="Helical" evidence="1">
    <location>
        <begin position="7"/>
        <end position="29"/>
    </location>
</feature>
<sequence>MKLKLLDVLTASLVTLAILYPGIIVFNLICGRHIELVNTQNLSCQVTKIKKGYNPLSLQLESINTPQFPANRKLSRHNFFVQLQILAEQYKIATILQWLVLFTPIGIGFGILGYDRYLVYRAAVLKAQVEMLERLWQQSIEQ</sequence>
<dbReference type="Proteomes" id="UP000001511">
    <property type="component" value="Chromosome"/>
</dbReference>
<feature type="transmembrane region" description="Helical" evidence="1">
    <location>
        <begin position="95"/>
        <end position="114"/>
    </location>
</feature>
<protein>
    <submittedName>
        <fullName evidence="2">Uncharacterized protein</fullName>
    </submittedName>
</protein>
<dbReference type="EMBL" id="CP002059">
    <property type="protein sequence ID" value="ADI65048.1"/>
    <property type="molecule type" value="Genomic_DNA"/>
</dbReference>
<dbReference type="AlphaFoldDB" id="D7E2Y0"/>
<evidence type="ECO:0000313" key="2">
    <source>
        <dbReference type="EMBL" id="ADI65048.1"/>
    </source>
</evidence>
<evidence type="ECO:0000256" key="1">
    <source>
        <dbReference type="SAM" id="Phobius"/>
    </source>
</evidence>
<dbReference type="KEGG" id="naz:Aazo_3401"/>
<dbReference type="HOGENOM" id="CLU_1812582_0_0_3"/>
<dbReference type="STRING" id="551115.Aazo_3401"/>
<accession>D7E2Y0</accession>
<keyword evidence="1" id="KW-1133">Transmembrane helix</keyword>
<name>D7E2Y0_NOSA0</name>
<dbReference type="eggNOG" id="ENOG5034BM9">
    <property type="taxonomic scope" value="Bacteria"/>
</dbReference>
<keyword evidence="3" id="KW-1185">Reference proteome</keyword>
<keyword evidence="1" id="KW-0472">Membrane</keyword>
<gene>
    <name evidence="2" type="ordered locus">Aazo_3401</name>
</gene>
<dbReference type="OrthoDB" id="517514at2"/>
<keyword evidence="1" id="KW-0812">Transmembrane</keyword>
<dbReference type="RefSeq" id="WP_013192062.1">
    <property type="nucleotide sequence ID" value="NC_014248.1"/>
</dbReference>
<evidence type="ECO:0000313" key="3">
    <source>
        <dbReference type="Proteomes" id="UP000001511"/>
    </source>
</evidence>
<reference evidence="2 3" key="1">
    <citation type="journal article" date="2010" name="PLoS ONE">
        <title>Genome erosion in a nitrogen-fixing vertically transmitted endosymbiotic multicellular cyanobacterium.</title>
        <authorList>
            <person name="Ran L."/>
            <person name="Larsson J."/>
            <person name="Vigil-Stenman T."/>
            <person name="Nylander J.A."/>
            <person name="Ininbergs K."/>
            <person name="Zheng W.W."/>
            <person name="Lapidus A."/>
            <person name="Lowry S."/>
            <person name="Haselkorn R."/>
            <person name="Bergman B."/>
        </authorList>
    </citation>
    <scope>NUCLEOTIDE SEQUENCE [LARGE SCALE GENOMIC DNA]</scope>
    <source>
        <strain evidence="2 3">0708</strain>
    </source>
</reference>
<proteinExistence type="predicted"/>